<keyword evidence="6" id="KW-1185">Reference proteome</keyword>
<comment type="caution">
    <text evidence="5">The sequence shown here is derived from an EMBL/GenBank/DDBJ whole genome shotgun (WGS) entry which is preliminary data.</text>
</comment>
<accession>A0ABP9CXV6</accession>
<dbReference type="InterPro" id="IPR000262">
    <property type="entry name" value="FMN-dep_DH"/>
</dbReference>
<comment type="similarity">
    <text evidence="3">Belongs to the FMN-dependent alpha-hydroxy acid dehydrogenase family.</text>
</comment>
<evidence type="ECO:0000256" key="3">
    <source>
        <dbReference type="ARBA" id="ARBA00024042"/>
    </source>
</evidence>
<dbReference type="Proteomes" id="UP001500839">
    <property type="component" value="Unassembled WGS sequence"/>
</dbReference>
<dbReference type="PROSITE" id="PS51349">
    <property type="entry name" value="FMN_HYDROXY_ACID_DH_2"/>
    <property type="match status" value="1"/>
</dbReference>
<feature type="domain" description="FMN hydroxy acid dehydrogenase" evidence="4">
    <location>
        <begin position="26"/>
        <end position="433"/>
    </location>
</feature>
<sequence>MTDTVPEPGPGRTRQNRIYRDGVLGRRPAIPTDFAALEKAARRRMSRRAWAYVAGGAGAGTTMDANRAAFDRHRIVPRLLRDVSRRDLSVELFGRRIPAPVLFAPVGAAELVHPEADVAIAEAAAELGVPYIFSNQGCAPMEDAAAAKDRAAGPGGAPHWFQLYWSTDEQLVDSLIGRAERSGADALVVTLDTTMLGWRPQDLNIGSLPFARGEGIAQYTSDPRFVRIVKDRVRAAAGSKADVEVTWGAVRSLIAMSRRYPGALAANLRSPEPRAAVETFLDIYSRPSLSWEDIATLRGRTRLPVLLKGVLHPDDARRAMDEGLDGIIVSNHGGRQVDGAIGSLDALEVIAPVVDGRAAVLLDSGVRGGADVFKALALGADAVTVGRPHLYGLALGGRDGARDAVANIIAEFDLTLGLAGLTSVGEVARDSLS</sequence>
<evidence type="ECO:0000313" key="6">
    <source>
        <dbReference type="Proteomes" id="UP001500839"/>
    </source>
</evidence>
<gene>
    <name evidence="5" type="ORF">GCM10023353_33330</name>
</gene>
<dbReference type="InterPro" id="IPR037396">
    <property type="entry name" value="FMN_HAD"/>
</dbReference>
<evidence type="ECO:0000256" key="2">
    <source>
        <dbReference type="ARBA" id="ARBA00023002"/>
    </source>
</evidence>
<dbReference type="PANTHER" id="PTHR10578">
    <property type="entry name" value="S -2-HYDROXY-ACID OXIDASE-RELATED"/>
    <property type="match status" value="1"/>
</dbReference>
<dbReference type="PANTHER" id="PTHR10578:SF143">
    <property type="entry name" value="FMN-DEPENDENT ALPHA-HYDROXY ACID DEHYDROGENASE PB1A11.03"/>
    <property type="match status" value="1"/>
</dbReference>
<dbReference type="PROSITE" id="PS00557">
    <property type="entry name" value="FMN_HYDROXY_ACID_DH_1"/>
    <property type="match status" value="1"/>
</dbReference>
<dbReference type="InterPro" id="IPR012133">
    <property type="entry name" value="Alpha-hydoxy_acid_DH_FMN"/>
</dbReference>
<evidence type="ECO:0000259" key="4">
    <source>
        <dbReference type="PROSITE" id="PS51349"/>
    </source>
</evidence>
<dbReference type="SUPFAM" id="SSF51395">
    <property type="entry name" value="FMN-linked oxidoreductases"/>
    <property type="match status" value="1"/>
</dbReference>
<dbReference type="RefSeq" id="WP_200174793.1">
    <property type="nucleotide sequence ID" value="NZ_BAABKQ010000001.1"/>
</dbReference>
<proteinExistence type="inferred from homology"/>
<evidence type="ECO:0000313" key="5">
    <source>
        <dbReference type="EMBL" id="GAA4822228.1"/>
    </source>
</evidence>
<protein>
    <submittedName>
        <fullName evidence="5">Alpha-hydroxy acid oxidase</fullName>
    </submittedName>
</protein>
<evidence type="ECO:0000256" key="1">
    <source>
        <dbReference type="ARBA" id="ARBA00001917"/>
    </source>
</evidence>
<organism evidence="5 6">
    <name type="scientific">Tomitella cavernea</name>
    <dbReference type="NCBI Taxonomy" id="1387982"/>
    <lineage>
        <taxon>Bacteria</taxon>
        <taxon>Bacillati</taxon>
        <taxon>Actinomycetota</taxon>
        <taxon>Actinomycetes</taxon>
        <taxon>Mycobacteriales</taxon>
        <taxon>Tomitella</taxon>
    </lineage>
</organism>
<dbReference type="Pfam" id="PF01070">
    <property type="entry name" value="FMN_dh"/>
    <property type="match status" value="1"/>
</dbReference>
<keyword evidence="2" id="KW-0560">Oxidoreductase</keyword>
<reference evidence="6" key="1">
    <citation type="journal article" date="2019" name="Int. J. Syst. Evol. Microbiol.">
        <title>The Global Catalogue of Microorganisms (GCM) 10K type strain sequencing project: providing services to taxonomists for standard genome sequencing and annotation.</title>
        <authorList>
            <consortium name="The Broad Institute Genomics Platform"/>
            <consortium name="The Broad Institute Genome Sequencing Center for Infectious Disease"/>
            <person name="Wu L."/>
            <person name="Ma J."/>
        </authorList>
    </citation>
    <scope>NUCLEOTIDE SEQUENCE [LARGE SCALE GENOMIC DNA]</scope>
    <source>
        <strain evidence="6">JCM 18542</strain>
    </source>
</reference>
<comment type="cofactor">
    <cofactor evidence="1">
        <name>FMN</name>
        <dbReference type="ChEBI" id="CHEBI:58210"/>
    </cofactor>
</comment>
<dbReference type="PIRSF" id="PIRSF000138">
    <property type="entry name" value="Al-hdrx_acd_dh"/>
    <property type="match status" value="1"/>
</dbReference>
<dbReference type="InterPro" id="IPR013785">
    <property type="entry name" value="Aldolase_TIM"/>
</dbReference>
<dbReference type="InterPro" id="IPR008259">
    <property type="entry name" value="FMN_hydac_DH_AS"/>
</dbReference>
<dbReference type="EMBL" id="BAABKQ010000001">
    <property type="protein sequence ID" value="GAA4822228.1"/>
    <property type="molecule type" value="Genomic_DNA"/>
</dbReference>
<dbReference type="Gene3D" id="3.20.20.70">
    <property type="entry name" value="Aldolase class I"/>
    <property type="match status" value="1"/>
</dbReference>
<name>A0ABP9CXV6_9ACTN</name>